<dbReference type="GO" id="GO:0000460">
    <property type="term" value="P:maturation of 5.8S rRNA"/>
    <property type="evidence" value="ECO:0007669"/>
    <property type="project" value="TreeGrafter"/>
</dbReference>
<dbReference type="EMBL" id="MU151051">
    <property type="protein sequence ID" value="KAF9455117.1"/>
    <property type="molecule type" value="Genomic_DNA"/>
</dbReference>
<feature type="compositionally biased region" description="Basic residues" evidence="2">
    <location>
        <begin position="61"/>
        <end position="73"/>
    </location>
</feature>
<organism evidence="3 4">
    <name type="scientific">Macrolepiota fuliginosa MF-IS2</name>
    <dbReference type="NCBI Taxonomy" id="1400762"/>
    <lineage>
        <taxon>Eukaryota</taxon>
        <taxon>Fungi</taxon>
        <taxon>Dikarya</taxon>
        <taxon>Basidiomycota</taxon>
        <taxon>Agaricomycotina</taxon>
        <taxon>Agaricomycetes</taxon>
        <taxon>Agaricomycetidae</taxon>
        <taxon>Agaricales</taxon>
        <taxon>Agaricineae</taxon>
        <taxon>Agaricaceae</taxon>
        <taxon>Macrolepiota</taxon>
    </lineage>
</organism>
<feature type="compositionally biased region" description="Acidic residues" evidence="2">
    <location>
        <begin position="29"/>
        <end position="38"/>
    </location>
</feature>
<feature type="region of interest" description="Disordered" evidence="2">
    <location>
        <begin position="1"/>
        <end position="76"/>
    </location>
</feature>
<sequence length="235" mass="25354">MPPAKRQKLDDSAQKHSGDDEGMISEQELGSEIEDSASDEGFSGDDPSAQDTDDAIDGLKKAKSKQTSKRKIRATAPSNFGATLQSLLSTDAPSTLPLSLKPSIARKRNDEKLEKRARKVLQVEKKEQEDRGRVRDVIGGWGGESERALRKVAQRGVVKLFNAIQQSHANAASAAEEVKAGRGSGKPTLPAPAFEKKGKGKGKDKDNIIGREKEQTVGKDDFFDMIKSGGIVSKV</sequence>
<dbReference type="PANTHER" id="PTHR13245:SF14">
    <property type="entry name" value="RRP15-LIKE PROTEIN"/>
    <property type="match status" value="1"/>
</dbReference>
<dbReference type="PANTHER" id="PTHR13245">
    <property type="entry name" value="RRP15-LIKE PROTEIN"/>
    <property type="match status" value="1"/>
</dbReference>
<keyword evidence="4" id="KW-1185">Reference proteome</keyword>
<feature type="compositionally biased region" description="Basic and acidic residues" evidence="2">
    <location>
        <begin position="7"/>
        <end position="19"/>
    </location>
</feature>
<evidence type="ECO:0000256" key="1">
    <source>
        <dbReference type="ARBA" id="ARBA00007462"/>
    </source>
</evidence>
<dbReference type="GO" id="GO:0030687">
    <property type="term" value="C:preribosome, large subunit precursor"/>
    <property type="evidence" value="ECO:0007669"/>
    <property type="project" value="TreeGrafter"/>
</dbReference>
<evidence type="ECO:0000313" key="3">
    <source>
        <dbReference type="EMBL" id="KAF9455117.1"/>
    </source>
</evidence>
<reference evidence="3" key="1">
    <citation type="submission" date="2020-11" db="EMBL/GenBank/DDBJ databases">
        <authorList>
            <consortium name="DOE Joint Genome Institute"/>
            <person name="Ahrendt S."/>
            <person name="Riley R."/>
            <person name="Andreopoulos W."/>
            <person name="Labutti K."/>
            <person name="Pangilinan J."/>
            <person name="Ruiz-Duenas F.J."/>
            <person name="Barrasa J.M."/>
            <person name="Sanchez-Garcia M."/>
            <person name="Camarero S."/>
            <person name="Miyauchi S."/>
            <person name="Serrano A."/>
            <person name="Linde D."/>
            <person name="Babiker R."/>
            <person name="Drula E."/>
            <person name="Ayuso-Fernandez I."/>
            <person name="Pacheco R."/>
            <person name="Padilla G."/>
            <person name="Ferreira P."/>
            <person name="Barriuso J."/>
            <person name="Kellner H."/>
            <person name="Castanera R."/>
            <person name="Alfaro M."/>
            <person name="Ramirez L."/>
            <person name="Pisabarro A.G."/>
            <person name="Kuo A."/>
            <person name="Tritt A."/>
            <person name="Lipzen A."/>
            <person name="He G."/>
            <person name="Yan M."/>
            <person name="Ng V."/>
            <person name="Cullen D."/>
            <person name="Martin F."/>
            <person name="Rosso M.-N."/>
            <person name="Henrissat B."/>
            <person name="Hibbett D."/>
            <person name="Martinez A.T."/>
            <person name="Grigoriev I.V."/>
        </authorList>
    </citation>
    <scope>NUCLEOTIDE SEQUENCE</scope>
    <source>
        <strain evidence="3">MF-IS2</strain>
    </source>
</reference>
<dbReference type="InterPro" id="IPR012459">
    <property type="entry name" value="Rrp15"/>
</dbReference>
<name>A0A9P5XP52_9AGAR</name>
<comment type="caution">
    <text evidence="3">The sequence shown here is derived from an EMBL/GenBank/DDBJ whole genome shotgun (WGS) entry which is preliminary data.</text>
</comment>
<feature type="region of interest" description="Disordered" evidence="2">
    <location>
        <begin position="171"/>
        <end position="213"/>
    </location>
</feature>
<accession>A0A9P5XP52</accession>
<dbReference type="Proteomes" id="UP000807342">
    <property type="component" value="Unassembled WGS sequence"/>
</dbReference>
<gene>
    <name evidence="3" type="ORF">P691DRAFT_654990</name>
</gene>
<proteinExistence type="inferred from homology"/>
<evidence type="ECO:0000313" key="4">
    <source>
        <dbReference type="Proteomes" id="UP000807342"/>
    </source>
</evidence>
<comment type="similarity">
    <text evidence="1">Belongs to the RRP15 family.</text>
</comment>
<evidence type="ECO:0000256" key="2">
    <source>
        <dbReference type="SAM" id="MobiDB-lite"/>
    </source>
</evidence>
<feature type="compositionally biased region" description="Basic and acidic residues" evidence="2">
    <location>
        <begin position="194"/>
        <end position="213"/>
    </location>
</feature>
<dbReference type="Pfam" id="PF07890">
    <property type="entry name" value="Rrp15p"/>
    <property type="match status" value="1"/>
</dbReference>
<protein>
    <recommendedName>
        <fullName evidence="5">Rrp15p-domain-containing protein</fullName>
    </recommendedName>
</protein>
<dbReference type="OrthoDB" id="20949at2759"/>
<dbReference type="AlphaFoldDB" id="A0A9P5XP52"/>
<dbReference type="GO" id="GO:0000470">
    <property type="term" value="P:maturation of LSU-rRNA"/>
    <property type="evidence" value="ECO:0007669"/>
    <property type="project" value="TreeGrafter"/>
</dbReference>
<evidence type="ECO:0008006" key="5">
    <source>
        <dbReference type="Google" id="ProtNLM"/>
    </source>
</evidence>